<gene>
    <name evidence="1" type="ORF">MLD38_014275</name>
</gene>
<name>A0ACB9RCD0_9MYRT</name>
<dbReference type="Proteomes" id="UP001057402">
    <property type="component" value="Chromosome 4"/>
</dbReference>
<organism evidence="1 2">
    <name type="scientific">Melastoma candidum</name>
    <dbReference type="NCBI Taxonomy" id="119954"/>
    <lineage>
        <taxon>Eukaryota</taxon>
        <taxon>Viridiplantae</taxon>
        <taxon>Streptophyta</taxon>
        <taxon>Embryophyta</taxon>
        <taxon>Tracheophyta</taxon>
        <taxon>Spermatophyta</taxon>
        <taxon>Magnoliopsida</taxon>
        <taxon>eudicotyledons</taxon>
        <taxon>Gunneridae</taxon>
        <taxon>Pentapetalae</taxon>
        <taxon>rosids</taxon>
        <taxon>malvids</taxon>
        <taxon>Myrtales</taxon>
        <taxon>Melastomataceae</taxon>
        <taxon>Melastomatoideae</taxon>
        <taxon>Melastomateae</taxon>
        <taxon>Melastoma</taxon>
    </lineage>
</organism>
<accession>A0ACB9RCD0</accession>
<proteinExistence type="predicted"/>
<reference evidence="2" key="1">
    <citation type="journal article" date="2023" name="Front. Plant Sci.">
        <title>Chromosomal-level genome assembly of Melastoma candidum provides insights into trichome evolution.</title>
        <authorList>
            <person name="Zhong Y."/>
            <person name="Wu W."/>
            <person name="Sun C."/>
            <person name="Zou P."/>
            <person name="Liu Y."/>
            <person name="Dai S."/>
            <person name="Zhou R."/>
        </authorList>
    </citation>
    <scope>NUCLEOTIDE SEQUENCE [LARGE SCALE GENOMIC DNA]</scope>
</reference>
<evidence type="ECO:0000313" key="2">
    <source>
        <dbReference type="Proteomes" id="UP001057402"/>
    </source>
</evidence>
<protein>
    <submittedName>
        <fullName evidence="1">Uncharacterized protein</fullName>
    </submittedName>
</protein>
<evidence type="ECO:0000313" key="1">
    <source>
        <dbReference type="EMBL" id="KAI4376524.1"/>
    </source>
</evidence>
<dbReference type="EMBL" id="CM042883">
    <property type="protein sequence ID" value="KAI4376524.1"/>
    <property type="molecule type" value="Genomic_DNA"/>
</dbReference>
<comment type="caution">
    <text evidence="1">The sequence shown here is derived from an EMBL/GenBank/DDBJ whole genome shotgun (WGS) entry which is preliminary data.</text>
</comment>
<keyword evidence="2" id="KW-1185">Reference proteome</keyword>
<sequence length="131" mass="14269">MRAAAIIMMWVALNAASLAPTAYSRDSLPDKQINTESKLGTSHFMEALSFQTKGEIGLGGKDLKGDKSVSRGLKLMGRIGSRPPSCANRCGRCAPCDATQIPARTDRKTVDYTNYEPEGWKCKCGPHFFDP</sequence>